<organism evidence="3 4">
    <name type="scientific">Eleusine coracana subsp. coracana</name>
    <dbReference type="NCBI Taxonomy" id="191504"/>
    <lineage>
        <taxon>Eukaryota</taxon>
        <taxon>Viridiplantae</taxon>
        <taxon>Streptophyta</taxon>
        <taxon>Embryophyta</taxon>
        <taxon>Tracheophyta</taxon>
        <taxon>Spermatophyta</taxon>
        <taxon>Magnoliopsida</taxon>
        <taxon>Liliopsida</taxon>
        <taxon>Poales</taxon>
        <taxon>Poaceae</taxon>
        <taxon>PACMAD clade</taxon>
        <taxon>Chloridoideae</taxon>
        <taxon>Cynodonteae</taxon>
        <taxon>Eleusininae</taxon>
        <taxon>Eleusine</taxon>
    </lineage>
</organism>
<dbReference type="CDD" id="cd05381">
    <property type="entry name" value="CAP_PR-1"/>
    <property type="match status" value="2"/>
</dbReference>
<dbReference type="InterPro" id="IPR018244">
    <property type="entry name" value="Allrgn_V5/Tpx1_CS"/>
</dbReference>
<reference evidence="3" key="1">
    <citation type="journal article" date="2018" name="DNA Res.">
        <title>Multiple hybrid de novo genome assembly of finger millet, an orphan allotetraploid crop.</title>
        <authorList>
            <person name="Hatakeyama M."/>
            <person name="Aluri S."/>
            <person name="Balachadran M.T."/>
            <person name="Sivarajan S.R."/>
            <person name="Patrignani A."/>
            <person name="Gruter S."/>
            <person name="Poveda L."/>
            <person name="Shimizu-Inatsugi R."/>
            <person name="Baeten J."/>
            <person name="Francoijs K.J."/>
            <person name="Nataraja K.N."/>
            <person name="Reddy Y.A.N."/>
            <person name="Phadnis S."/>
            <person name="Ravikumar R.L."/>
            <person name="Schlapbach R."/>
            <person name="Sreeman S.M."/>
            <person name="Shimizu K.K."/>
        </authorList>
    </citation>
    <scope>NUCLEOTIDE SEQUENCE</scope>
</reference>
<dbReference type="PROSITE" id="PS01010">
    <property type="entry name" value="CRISP_2"/>
    <property type="match status" value="1"/>
</dbReference>
<dbReference type="SMART" id="SM00198">
    <property type="entry name" value="SCP"/>
    <property type="match status" value="2"/>
</dbReference>
<feature type="domain" description="SCP" evidence="2">
    <location>
        <begin position="25"/>
        <end position="159"/>
    </location>
</feature>
<feature type="chain" id="PRO_5043394401" description="SCP domain-containing protein" evidence="1">
    <location>
        <begin position="21"/>
        <end position="505"/>
    </location>
</feature>
<proteinExistence type="predicted"/>
<feature type="signal peptide" evidence="1">
    <location>
        <begin position="1"/>
        <end position="20"/>
    </location>
</feature>
<keyword evidence="4" id="KW-1185">Reference proteome</keyword>
<dbReference type="EMBL" id="BQKI01000075">
    <property type="protein sequence ID" value="GJN21051.1"/>
    <property type="molecule type" value="Genomic_DNA"/>
</dbReference>
<dbReference type="Pfam" id="PF00188">
    <property type="entry name" value="CAP"/>
    <property type="match status" value="2"/>
</dbReference>
<protein>
    <recommendedName>
        <fullName evidence="2">SCP domain-containing protein</fullName>
    </recommendedName>
</protein>
<dbReference type="Gene3D" id="3.40.33.10">
    <property type="entry name" value="CAP"/>
    <property type="match status" value="2"/>
</dbReference>
<dbReference type="GO" id="GO:0005576">
    <property type="term" value="C:extracellular region"/>
    <property type="evidence" value="ECO:0007669"/>
    <property type="project" value="InterPro"/>
</dbReference>
<name>A0AAV5EF16_ELECO</name>
<comment type="caution">
    <text evidence="3">The sequence shown here is derived from an EMBL/GenBank/DDBJ whole genome shotgun (WGS) entry which is preliminary data.</text>
</comment>
<dbReference type="PANTHER" id="PTHR10334">
    <property type="entry name" value="CYSTEINE-RICH SECRETORY PROTEIN-RELATED"/>
    <property type="match status" value="1"/>
</dbReference>
<evidence type="ECO:0000313" key="4">
    <source>
        <dbReference type="Proteomes" id="UP001054889"/>
    </source>
</evidence>
<evidence type="ECO:0000259" key="2">
    <source>
        <dbReference type="SMART" id="SM00198"/>
    </source>
</evidence>
<dbReference type="InterPro" id="IPR035940">
    <property type="entry name" value="CAP_sf"/>
</dbReference>
<dbReference type="InterPro" id="IPR011009">
    <property type="entry name" value="Kinase-like_dom_sf"/>
</dbReference>
<dbReference type="SUPFAM" id="SSF56112">
    <property type="entry name" value="Protein kinase-like (PK-like)"/>
    <property type="match status" value="2"/>
</dbReference>
<evidence type="ECO:0000313" key="3">
    <source>
        <dbReference type="EMBL" id="GJN21051.1"/>
    </source>
</evidence>
<dbReference type="PRINTS" id="PR00837">
    <property type="entry name" value="V5TPXLIKE"/>
</dbReference>
<reference evidence="3" key="2">
    <citation type="submission" date="2021-12" db="EMBL/GenBank/DDBJ databases">
        <title>Resequencing data analysis of finger millet.</title>
        <authorList>
            <person name="Hatakeyama M."/>
            <person name="Aluri S."/>
            <person name="Balachadran M.T."/>
            <person name="Sivarajan S.R."/>
            <person name="Poveda L."/>
            <person name="Shimizu-Inatsugi R."/>
            <person name="Schlapbach R."/>
            <person name="Sreeman S.M."/>
            <person name="Shimizu K.K."/>
        </authorList>
    </citation>
    <scope>NUCLEOTIDE SEQUENCE</scope>
</reference>
<dbReference type="Gene3D" id="1.10.510.10">
    <property type="entry name" value="Transferase(Phosphotransferase) domain 1"/>
    <property type="match status" value="1"/>
</dbReference>
<accession>A0AAV5EF16</accession>
<dbReference type="Proteomes" id="UP001054889">
    <property type="component" value="Unassembled WGS sequence"/>
</dbReference>
<sequence length="505" mass="54675">MAAALLVLLLAVAATGSVDAQDSAAGNQAFLDLHNLARADVGVAPLVWDDTVASYAERYAATRQRDCQLQRSNGSYGENIFWGSGGKNWTATDAVAAWVEEKQYYDCSLNSCASGRVCKHYTQAVWADTVRLGCAAVTCDGAAGTFIICNYDPAGNVPGRRPYHDCGFNRSAQVAPQDFLNPQNVARGMLGIGMLSWDSSVAAYAQGYAEKRMRDCMKINSGGPYGENIFQGTSSTASEAVFSWLGQNRNYNCTSNTCATGQTCDDYTQLMWANSKKVGCASVACADGGTFITCNYDPQATSLVSGHTYPVCKLEVLVLHQFLIIPCGNSFKLDHLIAFREVLIRNALTLATILIGSEDIEDIKSLLLDPSVIRAATDNFAEGNKLGEGGFGQVYKVWDKWTSGTITEIIDPSLRCNCDENVVLKCIHIGLLCVQENPTDRPSMSNVILMLVGRSTTLPAPRPAFLFRMDDVNNSHHEAGNDLVRQSDKSKASLNKVTITELAPR</sequence>
<dbReference type="SUPFAM" id="SSF55797">
    <property type="entry name" value="PR-1-like"/>
    <property type="match status" value="2"/>
</dbReference>
<dbReference type="AlphaFoldDB" id="A0AAV5EF16"/>
<gene>
    <name evidence="3" type="primary">gb08497</name>
    <name evidence="3" type="ORF">PR202_gb08497</name>
</gene>
<dbReference type="InterPro" id="IPR001283">
    <property type="entry name" value="CRISP-related"/>
</dbReference>
<feature type="domain" description="SCP" evidence="2">
    <location>
        <begin position="174"/>
        <end position="304"/>
    </location>
</feature>
<dbReference type="FunFam" id="3.40.33.10:FF:000004">
    <property type="entry name" value="CAP, cysteine-rich secretory protein, antigen 5"/>
    <property type="match status" value="2"/>
</dbReference>
<evidence type="ECO:0000256" key="1">
    <source>
        <dbReference type="SAM" id="SignalP"/>
    </source>
</evidence>
<dbReference type="InterPro" id="IPR014044">
    <property type="entry name" value="CAP_dom"/>
</dbReference>
<keyword evidence="1" id="KW-0732">Signal</keyword>